<keyword evidence="3" id="KW-1185">Reference proteome</keyword>
<protein>
    <submittedName>
        <fullName evidence="2">Uncharacterized protein</fullName>
    </submittedName>
</protein>
<proteinExistence type="predicted"/>
<gene>
    <name evidence="2" type="ORF">GCM10022235_82310</name>
</gene>
<name>A0ABP6Z9L2_9ACTN</name>
<feature type="region of interest" description="Disordered" evidence="1">
    <location>
        <begin position="51"/>
        <end position="99"/>
    </location>
</feature>
<evidence type="ECO:0000256" key="1">
    <source>
        <dbReference type="SAM" id="MobiDB-lite"/>
    </source>
</evidence>
<dbReference type="RefSeq" id="WP_344850067.1">
    <property type="nucleotide sequence ID" value="NZ_BAABAA010000021.1"/>
</dbReference>
<evidence type="ECO:0000313" key="2">
    <source>
        <dbReference type="EMBL" id="GAA3598040.1"/>
    </source>
</evidence>
<evidence type="ECO:0000313" key="3">
    <source>
        <dbReference type="Proteomes" id="UP001501222"/>
    </source>
</evidence>
<accession>A0ABP6Z9L2</accession>
<reference evidence="3" key="1">
    <citation type="journal article" date="2019" name="Int. J. Syst. Evol. Microbiol.">
        <title>The Global Catalogue of Microorganisms (GCM) 10K type strain sequencing project: providing services to taxonomists for standard genome sequencing and annotation.</title>
        <authorList>
            <consortium name="The Broad Institute Genomics Platform"/>
            <consortium name="The Broad Institute Genome Sequencing Center for Infectious Disease"/>
            <person name="Wu L."/>
            <person name="Ma J."/>
        </authorList>
    </citation>
    <scope>NUCLEOTIDE SEQUENCE [LARGE SCALE GENOMIC DNA]</scope>
    <source>
        <strain evidence="3">JCM 16928</strain>
    </source>
</reference>
<organism evidence="2 3">
    <name type="scientific">Kribbella ginsengisoli</name>
    <dbReference type="NCBI Taxonomy" id="363865"/>
    <lineage>
        <taxon>Bacteria</taxon>
        <taxon>Bacillati</taxon>
        <taxon>Actinomycetota</taxon>
        <taxon>Actinomycetes</taxon>
        <taxon>Propionibacteriales</taxon>
        <taxon>Kribbellaceae</taxon>
        <taxon>Kribbella</taxon>
    </lineage>
</organism>
<comment type="caution">
    <text evidence="2">The sequence shown here is derived from an EMBL/GenBank/DDBJ whole genome shotgun (WGS) entry which is preliminary data.</text>
</comment>
<sequence length="99" mass="11215">MRLDDNEGRFLGLTPYPVWWTWYGAAYRELVEPHLDPAELEEHSSGLFHQAGAHTVRRSKLPDPLPADLRTHSARRDLARYPVPVRPAATIPPGLPGWP</sequence>
<dbReference type="EMBL" id="BAABAA010000021">
    <property type="protein sequence ID" value="GAA3598040.1"/>
    <property type="molecule type" value="Genomic_DNA"/>
</dbReference>
<feature type="compositionally biased region" description="Basic and acidic residues" evidence="1">
    <location>
        <begin position="69"/>
        <end position="79"/>
    </location>
</feature>
<dbReference type="Proteomes" id="UP001501222">
    <property type="component" value="Unassembled WGS sequence"/>
</dbReference>